<name>A0A8T3BFF0_DENNO</name>
<evidence type="ECO:0000313" key="2">
    <source>
        <dbReference type="Proteomes" id="UP000829196"/>
    </source>
</evidence>
<dbReference type="EMBL" id="JAGYWB010000009">
    <property type="protein sequence ID" value="KAI0511010.1"/>
    <property type="molecule type" value="Genomic_DNA"/>
</dbReference>
<dbReference type="Proteomes" id="UP000829196">
    <property type="component" value="Unassembled WGS sequence"/>
</dbReference>
<keyword evidence="2" id="KW-1185">Reference proteome</keyword>
<dbReference type="AlphaFoldDB" id="A0A8T3BFF0"/>
<reference evidence="1" key="1">
    <citation type="journal article" date="2022" name="Front. Genet.">
        <title>Chromosome-Scale Assembly of the Dendrobium nobile Genome Provides Insights Into the Molecular Mechanism of the Biosynthesis of the Medicinal Active Ingredient of Dendrobium.</title>
        <authorList>
            <person name="Xu Q."/>
            <person name="Niu S.-C."/>
            <person name="Li K.-L."/>
            <person name="Zheng P.-J."/>
            <person name="Zhang X.-J."/>
            <person name="Jia Y."/>
            <person name="Liu Y."/>
            <person name="Niu Y.-X."/>
            <person name="Yu L.-H."/>
            <person name="Chen D.-F."/>
            <person name="Zhang G.-Q."/>
        </authorList>
    </citation>
    <scope>NUCLEOTIDE SEQUENCE</scope>
    <source>
        <tissue evidence="1">Leaf</tissue>
    </source>
</reference>
<sequence>MLNVRVQEAFAVIDDEVILNTHITKETNSAHFLLVPSTFFFKKFKIILFSTSIWPFVFG</sequence>
<accession>A0A8T3BFF0</accession>
<comment type="caution">
    <text evidence="1">The sequence shown here is derived from an EMBL/GenBank/DDBJ whole genome shotgun (WGS) entry which is preliminary data.</text>
</comment>
<organism evidence="1 2">
    <name type="scientific">Dendrobium nobile</name>
    <name type="common">Orchid</name>
    <dbReference type="NCBI Taxonomy" id="94219"/>
    <lineage>
        <taxon>Eukaryota</taxon>
        <taxon>Viridiplantae</taxon>
        <taxon>Streptophyta</taxon>
        <taxon>Embryophyta</taxon>
        <taxon>Tracheophyta</taxon>
        <taxon>Spermatophyta</taxon>
        <taxon>Magnoliopsida</taxon>
        <taxon>Liliopsida</taxon>
        <taxon>Asparagales</taxon>
        <taxon>Orchidaceae</taxon>
        <taxon>Epidendroideae</taxon>
        <taxon>Malaxideae</taxon>
        <taxon>Dendrobiinae</taxon>
        <taxon>Dendrobium</taxon>
    </lineage>
</organism>
<protein>
    <submittedName>
        <fullName evidence="1">Uncharacterized protein</fullName>
    </submittedName>
</protein>
<proteinExistence type="predicted"/>
<gene>
    <name evidence="1" type="ORF">KFK09_011628</name>
</gene>
<evidence type="ECO:0000313" key="1">
    <source>
        <dbReference type="EMBL" id="KAI0511010.1"/>
    </source>
</evidence>